<protein>
    <recommendedName>
        <fullName evidence="3">Transcription regulator of the Arc/MetJ class</fullName>
    </recommendedName>
</protein>
<dbReference type="Pfam" id="PF09957">
    <property type="entry name" value="VapB_antitoxin"/>
    <property type="match status" value="1"/>
</dbReference>
<organism evidence="1 2">
    <name type="scientific">Nitrosococcus oceani C-27</name>
    <dbReference type="NCBI Taxonomy" id="314279"/>
    <lineage>
        <taxon>Bacteria</taxon>
        <taxon>Pseudomonadati</taxon>
        <taxon>Pseudomonadota</taxon>
        <taxon>Gammaproteobacteria</taxon>
        <taxon>Chromatiales</taxon>
        <taxon>Chromatiaceae</taxon>
        <taxon>Nitrosococcus</taxon>
    </lineage>
</organism>
<evidence type="ECO:0000313" key="1">
    <source>
        <dbReference type="EMBL" id="KFI20632.1"/>
    </source>
</evidence>
<dbReference type="OrthoDB" id="9805830at2"/>
<gene>
    <name evidence="1" type="ORF">IB75_02130</name>
</gene>
<dbReference type="Proteomes" id="UP000028839">
    <property type="component" value="Unassembled WGS sequence"/>
</dbReference>
<reference evidence="1 2" key="1">
    <citation type="submission" date="2014-07" db="EMBL/GenBank/DDBJ databases">
        <title>Comparative analysis of Nitrosococcus oceani genome inventories of strains from Pacific and Atlantic gyres.</title>
        <authorList>
            <person name="Lim C.K."/>
            <person name="Wang L."/>
            <person name="Sayavedra-Soto L.A."/>
            <person name="Klotz M.G."/>
        </authorList>
    </citation>
    <scope>NUCLEOTIDE SEQUENCE [LARGE SCALE GENOMIC DNA]</scope>
    <source>
        <strain evidence="1 2">C-27</strain>
    </source>
</reference>
<evidence type="ECO:0008006" key="3">
    <source>
        <dbReference type="Google" id="ProtNLM"/>
    </source>
</evidence>
<proteinExistence type="predicted"/>
<accession>A0A0E2ZQB8</accession>
<sequence>MRTNIVIDDKLMAEALKATGLRTKKEAVEEGLKLLVKRNKQQAIRKLRGKLHWEGDLEELRGGK</sequence>
<dbReference type="InterPro" id="IPR019239">
    <property type="entry name" value="VapB_antitoxin"/>
</dbReference>
<evidence type="ECO:0000313" key="2">
    <source>
        <dbReference type="Proteomes" id="UP000028839"/>
    </source>
</evidence>
<name>A0A0E2ZQB8_9GAMM</name>
<dbReference type="EMBL" id="JPGN01000013">
    <property type="protein sequence ID" value="KFI20632.1"/>
    <property type="molecule type" value="Genomic_DNA"/>
</dbReference>
<dbReference type="AlphaFoldDB" id="A0A0E2ZQB8"/>
<dbReference type="HOGENOM" id="CLU_179376_3_0_6"/>
<comment type="caution">
    <text evidence="1">The sequence shown here is derived from an EMBL/GenBank/DDBJ whole genome shotgun (WGS) entry which is preliminary data.</text>
</comment>